<dbReference type="PANTHER" id="PTHR42829:SF2">
    <property type="entry name" value="NADH-UBIQUINONE OXIDOREDUCTASE CHAIN 5"/>
    <property type="match status" value="1"/>
</dbReference>
<evidence type="ECO:0000256" key="5">
    <source>
        <dbReference type="ARBA" id="ARBA00022660"/>
    </source>
</evidence>
<feature type="transmembrane region" description="Helical" evidence="16">
    <location>
        <begin position="161"/>
        <end position="180"/>
    </location>
</feature>
<feature type="transmembrane region" description="Helical" evidence="16">
    <location>
        <begin position="106"/>
        <end position="124"/>
    </location>
</feature>
<dbReference type="GO" id="GO:0005743">
    <property type="term" value="C:mitochondrial inner membrane"/>
    <property type="evidence" value="ECO:0007669"/>
    <property type="project" value="UniProtKB-SubCell"/>
</dbReference>
<evidence type="ECO:0000256" key="12">
    <source>
        <dbReference type="ARBA" id="ARBA00023075"/>
    </source>
</evidence>
<evidence type="ECO:0000256" key="3">
    <source>
        <dbReference type="ARBA" id="ARBA00021096"/>
    </source>
</evidence>
<dbReference type="Pfam" id="PF00361">
    <property type="entry name" value="Proton_antipo_M"/>
    <property type="match status" value="1"/>
</dbReference>
<keyword evidence="5" id="KW-0679">Respiratory chain</keyword>
<comment type="similarity">
    <text evidence="16">Belongs to the complex I subunit 5 family.</text>
</comment>
<organism evidence="21">
    <name type="scientific">Hemitheconyx caudicinctus</name>
    <name type="common">African fat-tailed gecko</name>
    <dbReference type="NCBI Taxonomy" id="96741"/>
    <lineage>
        <taxon>Eukaryota</taxon>
        <taxon>Metazoa</taxon>
        <taxon>Chordata</taxon>
        <taxon>Craniata</taxon>
        <taxon>Vertebrata</taxon>
        <taxon>Euteleostomi</taxon>
        <taxon>Lepidosauria</taxon>
        <taxon>Squamata</taxon>
        <taxon>Bifurcata</taxon>
        <taxon>Gekkota</taxon>
        <taxon>Eublepharidae</taxon>
        <taxon>Eublepharinae</taxon>
        <taxon>Hemitheconyx</taxon>
    </lineage>
</organism>
<geneLocation type="mitochondrion" evidence="21"/>
<keyword evidence="17" id="KW-0732">Signal</keyword>
<evidence type="ECO:0000259" key="20">
    <source>
        <dbReference type="Pfam" id="PF06455"/>
    </source>
</evidence>
<feature type="transmembrane region" description="Helical" evidence="16">
    <location>
        <begin position="440"/>
        <end position="457"/>
    </location>
</feature>
<dbReference type="InterPro" id="IPR018393">
    <property type="entry name" value="NADHpl_OxRdtase_5_subgr"/>
</dbReference>
<keyword evidence="9" id="KW-0249">Electron transport</keyword>
<dbReference type="PANTHER" id="PTHR42829">
    <property type="entry name" value="NADH-UBIQUINONE OXIDOREDUCTASE CHAIN 5"/>
    <property type="match status" value="1"/>
</dbReference>
<feature type="signal peptide" evidence="17">
    <location>
        <begin position="1"/>
        <end position="15"/>
    </location>
</feature>
<dbReference type="EC" id="7.1.1.2" evidence="2 16"/>
<comment type="catalytic activity">
    <reaction evidence="15 16">
        <text>a ubiquinone + NADH + 5 H(+)(in) = a ubiquinol + NAD(+) + 4 H(+)(out)</text>
        <dbReference type="Rhea" id="RHEA:29091"/>
        <dbReference type="Rhea" id="RHEA-COMP:9565"/>
        <dbReference type="Rhea" id="RHEA-COMP:9566"/>
        <dbReference type="ChEBI" id="CHEBI:15378"/>
        <dbReference type="ChEBI" id="CHEBI:16389"/>
        <dbReference type="ChEBI" id="CHEBI:17976"/>
        <dbReference type="ChEBI" id="CHEBI:57540"/>
        <dbReference type="ChEBI" id="CHEBI:57945"/>
        <dbReference type="EC" id="7.1.1.2"/>
    </reaction>
</comment>
<dbReference type="InterPro" id="IPR001750">
    <property type="entry name" value="ND/Mrp_TM"/>
</dbReference>
<comment type="function">
    <text evidence="16">Core subunit of the mitochondrial membrane respiratory chain NADH dehydrogenase (Complex I) which catalyzes electron transfer from NADH through the respiratory chain, using ubiquinone as an electron acceptor. Essential for the catalytic activity and assembly of complex I.</text>
</comment>
<feature type="chain" id="PRO_5012045307" description="NADH-ubiquinone oxidoreductase chain 5" evidence="17">
    <location>
        <begin position="16"/>
        <end position="595"/>
    </location>
</feature>
<evidence type="ECO:0000256" key="10">
    <source>
        <dbReference type="ARBA" id="ARBA00022989"/>
    </source>
</evidence>
<evidence type="ECO:0000259" key="19">
    <source>
        <dbReference type="Pfam" id="PF00662"/>
    </source>
</evidence>
<dbReference type="GO" id="GO:0008137">
    <property type="term" value="F:NADH dehydrogenase (ubiquinone) activity"/>
    <property type="evidence" value="ECO:0007669"/>
    <property type="project" value="UniProtKB-EC"/>
</dbReference>
<dbReference type="RefSeq" id="YP_006576344.1">
    <property type="nucleotide sequence ID" value="NC_018368.1"/>
</dbReference>
<reference evidence="21" key="1">
    <citation type="journal article" date="2012" name="Mitochondrial DNA">
        <title>Mitochondrial genomes of two African geckos of genus Hemitheconyx (Squamata: Eublepharidae).</title>
        <authorList>
            <person name="Jonniaux P."/>
            <person name="Hashiguchi Y."/>
            <person name="Kumazawa Y."/>
        </authorList>
    </citation>
    <scope>NUCLEOTIDE SEQUENCE</scope>
    <source>
        <strain evidence="21">Hcau8</strain>
    </source>
</reference>
<dbReference type="PRINTS" id="PR01434">
    <property type="entry name" value="NADHDHGNASE5"/>
</dbReference>
<dbReference type="GO" id="GO:0015990">
    <property type="term" value="P:electron transport coupled proton transport"/>
    <property type="evidence" value="ECO:0007669"/>
    <property type="project" value="TreeGrafter"/>
</dbReference>
<feature type="transmembrane region" description="Helical" evidence="16">
    <location>
        <begin position="477"/>
        <end position="494"/>
    </location>
</feature>
<feature type="domain" description="NADH dehydrogenase subunit 5 C-terminal" evidence="20">
    <location>
        <begin position="411"/>
        <end position="589"/>
    </location>
</feature>
<dbReference type="CTD" id="4540"/>
<evidence type="ECO:0000259" key="18">
    <source>
        <dbReference type="Pfam" id="PF00361"/>
    </source>
</evidence>
<keyword evidence="13 16" id="KW-0496">Mitochondrion</keyword>
<protein>
    <recommendedName>
        <fullName evidence="3 16">NADH-ubiquinone oxidoreductase chain 5</fullName>
        <ecNumber evidence="2 16">7.1.1.2</ecNumber>
    </recommendedName>
</protein>
<evidence type="ECO:0000256" key="1">
    <source>
        <dbReference type="ARBA" id="ARBA00004448"/>
    </source>
</evidence>
<dbReference type="InterPro" id="IPR001516">
    <property type="entry name" value="Proton_antipo_N"/>
</dbReference>
<dbReference type="GeneID" id="13435663"/>
<keyword evidence="8" id="KW-1278">Translocase</keyword>
<feature type="transmembrane region" description="Helical" evidence="16">
    <location>
        <begin position="573"/>
        <end position="591"/>
    </location>
</feature>
<evidence type="ECO:0000256" key="13">
    <source>
        <dbReference type="ARBA" id="ARBA00023128"/>
    </source>
</evidence>
<dbReference type="AlphaFoldDB" id="I7H7M1"/>
<keyword evidence="4 16" id="KW-0813">Transport</keyword>
<proteinExistence type="inferred from homology"/>
<keyword evidence="12 16" id="KW-0830">Ubiquinone</keyword>
<keyword evidence="11 16" id="KW-0520">NAD</keyword>
<dbReference type="Pfam" id="PF06455">
    <property type="entry name" value="NADH5_C"/>
    <property type="match status" value="1"/>
</dbReference>
<dbReference type="GO" id="GO:0003954">
    <property type="term" value="F:NADH dehydrogenase activity"/>
    <property type="evidence" value="ECO:0007669"/>
    <property type="project" value="TreeGrafter"/>
</dbReference>
<evidence type="ECO:0000256" key="15">
    <source>
        <dbReference type="ARBA" id="ARBA00049551"/>
    </source>
</evidence>
<dbReference type="GO" id="GO:0042773">
    <property type="term" value="P:ATP synthesis coupled electron transport"/>
    <property type="evidence" value="ECO:0007669"/>
    <property type="project" value="InterPro"/>
</dbReference>
<evidence type="ECO:0000256" key="4">
    <source>
        <dbReference type="ARBA" id="ARBA00022448"/>
    </source>
</evidence>
<evidence type="ECO:0000256" key="11">
    <source>
        <dbReference type="ARBA" id="ARBA00023027"/>
    </source>
</evidence>
<keyword evidence="14 16" id="KW-0472">Membrane</keyword>
<feature type="domain" description="NADH:quinone oxidoreductase/Mrp antiporter transmembrane" evidence="18">
    <location>
        <begin position="124"/>
        <end position="406"/>
    </location>
</feature>
<evidence type="ECO:0000256" key="2">
    <source>
        <dbReference type="ARBA" id="ARBA00012944"/>
    </source>
</evidence>
<accession>I7H7M1</accession>
<dbReference type="Pfam" id="PF00662">
    <property type="entry name" value="Proton_antipo_N"/>
    <property type="match status" value="1"/>
</dbReference>
<evidence type="ECO:0000256" key="6">
    <source>
        <dbReference type="ARBA" id="ARBA00022692"/>
    </source>
</evidence>
<feature type="transmembrane region" description="Helical" evidence="16">
    <location>
        <begin position="75"/>
        <end position="94"/>
    </location>
</feature>
<feature type="transmembrane region" description="Helical" evidence="16">
    <location>
        <begin position="230"/>
        <end position="250"/>
    </location>
</feature>
<evidence type="ECO:0000256" key="14">
    <source>
        <dbReference type="ARBA" id="ARBA00023136"/>
    </source>
</evidence>
<sequence>MQTLMMSSLALLSLAMLLPLPSKPGTTLLPLKLAFFTSLPPTLTFMASGLKSTTTNFVWLNSQLPIKISFTFDEYSLVFLTVALYVSWAILEFTNWYMPPSKNIRLFTKYLMTFLVSMLLLTTANNLFQLFIGWEGVGIMSFLLISWWFSRPNANTAALQAIIYNRFGDMGLLLTLLWLATNLNTWEIPQILSHKTTPTLPLLGLVLAATGKSAQFSLHPWLPAAMEGPTPVSALLHSSTMVIAGIFLLIRLNPLLQTNTTANTICLCLGAMTTIFTALCALTQSDIKKIIAFSTSSQLGLMMTAIGLNQPDLAFFHLLTHAFFKAMLFLCSGSIIHNLEDEQDIRNMGGIQKAMPITAACLTLGGLALIGTPFLAGFYSKDMIIESLNTSTTNAWALSTTLTATALTAAYTLRIIFYVQMGTPRFPTTSFPTEKNPAQINPLIRLALGSLVSGLLYHTTLLPTTTQTMTMPPLTKLAALLVTTLGLLTALELANKTMRLTTSPNKFHIFTSNLGFFNLLMHRKASNYTLQTAQTSALQLIDNLWYEKLGPMLISTTSIKATNTLSNLHKGVIKSYLAVFSSILLLIPIFTNSSI</sequence>
<feature type="transmembrane region" description="Helical" evidence="16">
    <location>
        <begin position="130"/>
        <end position="149"/>
    </location>
</feature>
<evidence type="ECO:0000256" key="9">
    <source>
        <dbReference type="ARBA" id="ARBA00022982"/>
    </source>
</evidence>
<feature type="transmembrane region" description="Helical" evidence="16">
    <location>
        <begin position="262"/>
        <end position="283"/>
    </location>
</feature>
<evidence type="ECO:0000256" key="17">
    <source>
        <dbReference type="SAM" id="SignalP"/>
    </source>
</evidence>
<feature type="transmembrane region" description="Helical" evidence="16">
    <location>
        <begin position="396"/>
        <end position="419"/>
    </location>
</feature>
<dbReference type="NCBIfam" id="TIGR01974">
    <property type="entry name" value="NDH_I_L"/>
    <property type="match status" value="1"/>
</dbReference>
<evidence type="ECO:0000313" key="21">
    <source>
        <dbReference type="EMBL" id="BAM34430.1"/>
    </source>
</evidence>
<gene>
    <name evidence="21" type="primary">ND5</name>
</gene>
<comment type="subcellular location">
    <subcellularLocation>
        <location evidence="1">Mitochondrion inner membrane</location>
        <topology evidence="1">Multi-pass membrane protein</topology>
    </subcellularLocation>
</comment>
<evidence type="ECO:0000256" key="7">
    <source>
        <dbReference type="ARBA" id="ARBA00022792"/>
    </source>
</evidence>
<feature type="transmembrane region" description="Helical" evidence="16">
    <location>
        <begin position="314"/>
        <end position="336"/>
    </location>
</feature>
<evidence type="ECO:0000256" key="8">
    <source>
        <dbReference type="ARBA" id="ARBA00022967"/>
    </source>
</evidence>
<name>I7H7M1_9SAUR</name>
<dbReference type="InterPro" id="IPR010934">
    <property type="entry name" value="NADH_DH_su5_C"/>
</dbReference>
<dbReference type="EMBL" id="AB610502">
    <property type="protein sequence ID" value="BAM34430.1"/>
    <property type="molecule type" value="Genomic_DNA"/>
</dbReference>
<evidence type="ECO:0000256" key="16">
    <source>
        <dbReference type="RuleBase" id="RU003404"/>
    </source>
</evidence>
<keyword evidence="7" id="KW-0999">Mitochondrion inner membrane</keyword>
<dbReference type="InterPro" id="IPR003945">
    <property type="entry name" value="NU5C-like"/>
</dbReference>
<feature type="domain" description="NADH-Ubiquinone oxidoreductase (complex I) chain 5 N-terminal" evidence="19">
    <location>
        <begin position="59"/>
        <end position="107"/>
    </location>
</feature>
<keyword evidence="6 16" id="KW-0812">Transmembrane</keyword>
<keyword evidence="10 16" id="KW-1133">Transmembrane helix</keyword>
<feature type="transmembrane region" description="Helical" evidence="16">
    <location>
        <begin position="357"/>
        <end position="376"/>
    </location>
</feature>